<protein>
    <recommendedName>
        <fullName evidence="4">DUF1579 domain-containing protein</fullName>
    </recommendedName>
</protein>
<feature type="chain" id="PRO_5021482450" description="DUF1579 domain-containing protein" evidence="1">
    <location>
        <begin position="26"/>
        <end position="194"/>
    </location>
</feature>
<comment type="caution">
    <text evidence="2">The sequence shown here is derived from an EMBL/GenBank/DDBJ whole genome shotgun (WGS) entry which is preliminary data.</text>
</comment>
<keyword evidence="1" id="KW-0732">Signal</keyword>
<reference evidence="2 3" key="1">
    <citation type="submission" date="2019-02" db="EMBL/GenBank/DDBJ databases">
        <title>Polymorphobacter sp. isolated from the lake at the Tibet of China.</title>
        <authorList>
            <person name="Li A."/>
        </authorList>
    </citation>
    <scope>NUCLEOTIDE SEQUENCE [LARGE SCALE GENOMIC DNA]</scope>
    <source>
        <strain evidence="2 3">DJ1R-1</strain>
    </source>
</reference>
<evidence type="ECO:0000313" key="2">
    <source>
        <dbReference type="EMBL" id="TFU03059.1"/>
    </source>
</evidence>
<accession>A0A4Y9ENW7</accession>
<evidence type="ECO:0008006" key="4">
    <source>
        <dbReference type="Google" id="ProtNLM"/>
    </source>
</evidence>
<dbReference type="Proteomes" id="UP000297737">
    <property type="component" value="Unassembled WGS sequence"/>
</dbReference>
<dbReference type="AlphaFoldDB" id="A0A4Y9ENW7"/>
<keyword evidence="3" id="KW-1185">Reference proteome</keyword>
<proteinExistence type="predicted"/>
<organism evidence="2 3">
    <name type="scientific">Glacieibacterium arshaanense</name>
    <dbReference type="NCBI Taxonomy" id="2511025"/>
    <lineage>
        <taxon>Bacteria</taxon>
        <taxon>Pseudomonadati</taxon>
        <taxon>Pseudomonadota</taxon>
        <taxon>Alphaproteobacteria</taxon>
        <taxon>Sphingomonadales</taxon>
        <taxon>Sphingosinicellaceae</taxon>
        <taxon>Glacieibacterium</taxon>
    </lineage>
</organism>
<evidence type="ECO:0000313" key="3">
    <source>
        <dbReference type="Proteomes" id="UP000297737"/>
    </source>
</evidence>
<dbReference type="RefSeq" id="WP_135245651.1">
    <property type="nucleotide sequence ID" value="NZ_SIHO01000002.1"/>
</dbReference>
<dbReference type="EMBL" id="SIHO01000002">
    <property type="protein sequence ID" value="TFU03059.1"/>
    <property type="molecule type" value="Genomic_DNA"/>
</dbReference>
<evidence type="ECO:0000256" key="1">
    <source>
        <dbReference type="SAM" id="SignalP"/>
    </source>
</evidence>
<feature type="signal peptide" evidence="1">
    <location>
        <begin position="1"/>
        <end position="25"/>
    </location>
</feature>
<sequence length="194" mass="20531">MKPVAFFHAAALFAGIALALSPALAAPDAAALVGGLGGRWTGTLSYRDYTSNAQEKLPMVSEVVALPDGATVISINRFADGPKTGIVTITDVSLFDAATANVTTASFRRGKPVSSETSAAQIARYDDGLHWSIVYTRDGTDNDQPALIRVTQTRDGNTLTTRSEVQPKTPQAVWTLRSGTDLVRDGAAVPEKKR</sequence>
<dbReference type="OrthoDB" id="7629150at2"/>
<name>A0A4Y9ENW7_9SPHN</name>
<gene>
    <name evidence="2" type="ORF">EUV02_07615</name>
</gene>